<proteinExistence type="predicted"/>
<evidence type="ECO:0008006" key="3">
    <source>
        <dbReference type="Google" id="ProtNLM"/>
    </source>
</evidence>
<dbReference type="Gene3D" id="1.50.10.10">
    <property type="match status" value="1"/>
</dbReference>
<dbReference type="RefSeq" id="WP_186776563.1">
    <property type="nucleotide sequence ID" value="NZ_SJPX01000006.1"/>
</dbReference>
<accession>A0A5C6ECW6</accession>
<dbReference type="EMBL" id="SJPX01000006">
    <property type="protein sequence ID" value="TWU46862.1"/>
    <property type="molecule type" value="Genomic_DNA"/>
</dbReference>
<name>A0A5C6ECW6_9BACT</name>
<sequence>MFRFLPWKLIVRRAARAYGIADPALWLARIRKFSQPSEVQEPIELLRAGIHFHARGLINTKAIQHNLDWVWPYWVERQFDPADDSFLPRAFSFSHINLTHRNWTAVGLPELSLSPIVDPRGLVTPLYDGWSLDFWLTDADGHQLVPSRVKDDHCKQSLTNGNELAIETITSESELHLRTVTEVVVEDNQPVLKVSVTATSVGGGNLAMGIRPYNPEGIQFIDVVESLPDAIGWLVNGATKVLTDRSADRLLTSHYDEGDVVSQINDADSIVSSAAVPVTEFCDQGMATAASVFHFDGDKLALTVRVPLQGELKAQGNPAQFAPSVTWGDIHAEVATLSVPNVRIQNLYDSAVKTLVVLSVDDIVPGPYTYRRFWFRDACLMMNPLMSIGLIERCERMLQKFPERQQRNGYFRSQDGEWDSNGQVLWVLNRFRKITHRPLSKPLMKTLDKAVQWIDRKRVAGDENLRHSGLLPAGFSAEHLGPNDFYYWDDFWAEAGARAAAEIWREAGDDSKASRASTLADNLHAAIYRSLSDLPKSKTLGGVPASPYRRLDSGAIGSLVADYPLQLTSPNDQRITATVEAILKNHFFRGGFFQDMIHSGINAYLTLDVAQTLLRNGDDRYRDLMDTVAELASPTGQWPEAIHPRTLGGCMGDGQHGWAAGEWVMMIRNCFVREEHDRLIIGSGLFREWFSQDTDIVFGPTHTPWGQISVRIITPQSNPMVIIDDHWHASAPQIDVRVPGFQPMENVKLGSAKPLQRLVPDGLPIDESEFISTSDG</sequence>
<keyword evidence="2" id="KW-1185">Reference proteome</keyword>
<comment type="caution">
    <text evidence="1">The sequence shown here is derived from an EMBL/GenBank/DDBJ whole genome shotgun (WGS) entry which is preliminary data.</text>
</comment>
<gene>
    <name evidence="1" type="ORF">Poly59_58350</name>
</gene>
<organism evidence="1 2">
    <name type="scientific">Rubripirellula reticaptiva</name>
    <dbReference type="NCBI Taxonomy" id="2528013"/>
    <lineage>
        <taxon>Bacteria</taxon>
        <taxon>Pseudomonadati</taxon>
        <taxon>Planctomycetota</taxon>
        <taxon>Planctomycetia</taxon>
        <taxon>Pirellulales</taxon>
        <taxon>Pirellulaceae</taxon>
        <taxon>Rubripirellula</taxon>
    </lineage>
</organism>
<dbReference type="InterPro" id="IPR008928">
    <property type="entry name" value="6-hairpin_glycosidase_sf"/>
</dbReference>
<dbReference type="InterPro" id="IPR012341">
    <property type="entry name" value="6hp_glycosidase-like_sf"/>
</dbReference>
<dbReference type="GO" id="GO:0005975">
    <property type="term" value="P:carbohydrate metabolic process"/>
    <property type="evidence" value="ECO:0007669"/>
    <property type="project" value="InterPro"/>
</dbReference>
<evidence type="ECO:0000313" key="2">
    <source>
        <dbReference type="Proteomes" id="UP000317977"/>
    </source>
</evidence>
<evidence type="ECO:0000313" key="1">
    <source>
        <dbReference type="EMBL" id="TWU46862.1"/>
    </source>
</evidence>
<dbReference type="Proteomes" id="UP000317977">
    <property type="component" value="Unassembled WGS sequence"/>
</dbReference>
<dbReference type="AlphaFoldDB" id="A0A5C6ECW6"/>
<reference evidence="1 2" key="1">
    <citation type="submission" date="2019-02" db="EMBL/GenBank/DDBJ databases">
        <title>Deep-cultivation of Planctomycetes and their phenomic and genomic characterization uncovers novel biology.</title>
        <authorList>
            <person name="Wiegand S."/>
            <person name="Jogler M."/>
            <person name="Boedeker C."/>
            <person name="Pinto D."/>
            <person name="Vollmers J."/>
            <person name="Rivas-Marin E."/>
            <person name="Kohn T."/>
            <person name="Peeters S.H."/>
            <person name="Heuer A."/>
            <person name="Rast P."/>
            <person name="Oberbeckmann S."/>
            <person name="Bunk B."/>
            <person name="Jeske O."/>
            <person name="Meyerdierks A."/>
            <person name="Storesund J.E."/>
            <person name="Kallscheuer N."/>
            <person name="Luecker S."/>
            <person name="Lage O.M."/>
            <person name="Pohl T."/>
            <person name="Merkel B.J."/>
            <person name="Hornburger P."/>
            <person name="Mueller R.-W."/>
            <person name="Bruemmer F."/>
            <person name="Labrenz M."/>
            <person name="Spormann A.M."/>
            <person name="Op Den Camp H."/>
            <person name="Overmann J."/>
            <person name="Amann R."/>
            <person name="Jetten M.S.M."/>
            <person name="Mascher T."/>
            <person name="Medema M.H."/>
            <person name="Devos D.P."/>
            <person name="Kaster A.-K."/>
            <person name="Ovreas L."/>
            <person name="Rohde M."/>
            <person name="Galperin M.Y."/>
            <person name="Jogler C."/>
        </authorList>
    </citation>
    <scope>NUCLEOTIDE SEQUENCE [LARGE SCALE GENOMIC DNA]</scope>
    <source>
        <strain evidence="1 2">Poly59</strain>
    </source>
</reference>
<protein>
    <recommendedName>
        <fullName evidence="3">Bacterial alpha-L-rhamnosidase</fullName>
    </recommendedName>
</protein>
<dbReference type="SUPFAM" id="SSF48208">
    <property type="entry name" value="Six-hairpin glycosidases"/>
    <property type="match status" value="1"/>
</dbReference>